<dbReference type="GO" id="GO:0005634">
    <property type="term" value="C:nucleus"/>
    <property type="evidence" value="ECO:0007669"/>
    <property type="project" value="EnsemblFungi"/>
</dbReference>
<dbReference type="InterPro" id="IPR018934">
    <property type="entry name" value="RIO_dom"/>
</dbReference>
<keyword evidence="7" id="KW-0547">Nucleotide-binding</keyword>
<comment type="catalytic activity">
    <reaction evidence="11">
        <text>L-threonyl-[protein] + ATP = O-phospho-L-threonyl-[protein] + ADP + H(+)</text>
        <dbReference type="Rhea" id="RHEA:46608"/>
        <dbReference type="Rhea" id="RHEA-COMP:11060"/>
        <dbReference type="Rhea" id="RHEA-COMP:11605"/>
        <dbReference type="ChEBI" id="CHEBI:15378"/>
        <dbReference type="ChEBI" id="CHEBI:30013"/>
        <dbReference type="ChEBI" id="CHEBI:30616"/>
        <dbReference type="ChEBI" id="CHEBI:61977"/>
        <dbReference type="ChEBI" id="CHEBI:456216"/>
        <dbReference type="EC" id="2.7.11.1"/>
    </reaction>
</comment>
<feature type="domain" description="RIO kinase" evidence="16">
    <location>
        <begin position="63"/>
        <end position="299"/>
    </location>
</feature>
<evidence type="ECO:0000256" key="7">
    <source>
        <dbReference type="ARBA" id="ARBA00022741"/>
    </source>
</evidence>
<keyword evidence="18" id="KW-1185">Reference proteome</keyword>
<dbReference type="AlphaFoldDB" id="A0A1E4TDY9"/>
<dbReference type="FunFam" id="1.10.10.10:FF:000053">
    <property type="entry name" value="Serine/threonine-protein kinase RIO2"/>
    <property type="match status" value="1"/>
</dbReference>
<evidence type="ECO:0000256" key="11">
    <source>
        <dbReference type="ARBA" id="ARBA00047899"/>
    </source>
</evidence>
<dbReference type="GO" id="GO:0000462">
    <property type="term" value="P:maturation of SSU-rRNA from tricistronic rRNA transcript (SSU-rRNA, 5.8S rRNA, LSU-rRNA)"/>
    <property type="evidence" value="ECO:0007669"/>
    <property type="project" value="EnsemblFungi"/>
</dbReference>
<dbReference type="GO" id="GO:0005829">
    <property type="term" value="C:cytosol"/>
    <property type="evidence" value="ECO:0007669"/>
    <property type="project" value="EnsemblFungi"/>
</dbReference>
<comment type="cofactor">
    <cofactor evidence="1">
        <name>Mg(2+)</name>
        <dbReference type="ChEBI" id="CHEBI:18420"/>
    </cofactor>
</comment>
<keyword evidence="4" id="KW-0723">Serine/threonine-protein kinase</keyword>
<dbReference type="GO" id="GO:0004674">
    <property type="term" value="F:protein serine/threonine kinase activity"/>
    <property type="evidence" value="ECO:0007669"/>
    <property type="project" value="UniProtKB-KW"/>
</dbReference>
<evidence type="ECO:0000256" key="1">
    <source>
        <dbReference type="ARBA" id="ARBA00001946"/>
    </source>
</evidence>
<dbReference type="FunFam" id="3.30.200.20:FF:000052">
    <property type="entry name" value="Serine/threonine-protein kinase RIO2"/>
    <property type="match status" value="1"/>
</dbReference>
<dbReference type="PANTHER" id="PTHR45852:SF1">
    <property type="entry name" value="SERINE_THREONINE-PROTEIN KINASE RIO2"/>
    <property type="match status" value="1"/>
</dbReference>
<evidence type="ECO:0000256" key="14">
    <source>
        <dbReference type="ARBA" id="ARBA00068837"/>
    </source>
</evidence>
<dbReference type="EMBL" id="KV453842">
    <property type="protein sequence ID" value="ODV89959.1"/>
    <property type="molecule type" value="Genomic_DNA"/>
</dbReference>
<dbReference type="GO" id="GO:0005524">
    <property type="term" value="F:ATP binding"/>
    <property type="evidence" value="ECO:0007669"/>
    <property type="project" value="UniProtKB-KW"/>
</dbReference>
<evidence type="ECO:0000256" key="3">
    <source>
        <dbReference type="ARBA" id="ARBA00012513"/>
    </source>
</evidence>
<keyword evidence="5" id="KW-0808">Transferase</keyword>
<comment type="similarity">
    <text evidence="2">Belongs to the protein kinase superfamily. RIO-type Ser/Thr kinase family.</text>
</comment>
<dbReference type="Gene3D" id="1.10.10.10">
    <property type="entry name" value="Winged helix-like DNA-binding domain superfamily/Winged helix DNA-binding domain"/>
    <property type="match status" value="1"/>
</dbReference>
<dbReference type="InterPro" id="IPR036390">
    <property type="entry name" value="WH_DNA-bd_sf"/>
</dbReference>
<evidence type="ECO:0000313" key="17">
    <source>
        <dbReference type="EMBL" id="ODV89959.1"/>
    </source>
</evidence>
<dbReference type="EC" id="2.7.11.1" evidence="3"/>
<evidence type="ECO:0000256" key="2">
    <source>
        <dbReference type="ARBA" id="ARBA00009196"/>
    </source>
</evidence>
<feature type="compositionally biased region" description="Acidic residues" evidence="15">
    <location>
        <begin position="334"/>
        <end position="370"/>
    </location>
</feature>
<dbReference type="PANTHER" id="PTHR45852">
    <property type="entry name" value="SER/THR-PROTEIN KINASE RIO2"/>
    <property type="match status" value="1"/>
</dbReference>
<feature type="compositionally biased region" description="Polar residues" evidence="15">
    <location>
        <begin position="387"/>
        <end position="400"/>
    </location>
</feature>
<evidence type="ECO:0000256" key="4">
    <source>
        <dbReference type="ARBA" id="ARBA00022527"/>
    </source>
</evidence>
<dbReference type="SUPFAM" id="SSF46785">
    <property type="entry name" value="Winged helix' DNA-binding domain"/>
    <property type="match status" value="1"/>
</dbReference>
<dbReference type="SMART" id="SM00090">
    <property type="entry name" value="RIO"/>
    <property type="match status" value="1"/>
</dbReference>
<dbReference type="CDD" id="cd05144">
    <property type="entry name" value="RIO2_C"/>
    <property type="match status" value="1"/>
</dbReference>
<dbReference type="GO" id="GO:0046830">
    <property type="term" value="P:positive regulation of RNA import into nucleus"/>
    <property type="evidence" value="ECO:0007669"/>
    <property type="project" value="EnsemblFungi"/>
</dbReference>
<keyword evidence="10" id="KW-0460">Magnesium</keyword>
<dbReference type="InterPro" id="IPR015285">
    <property type="entry name" value="RIO2_wHTH_N"/>
</dbReference>
<keyword evidence="6" id="KW-0479">Metal-binding</keyword>
<feature type="compositionally biased region" description="Basic and acidic residues" evidence="15">
    <location>
        <begin position="371"/>
        <end position="381"/>
    </location>
</feature>
<comment type="catalytic activity">
    <reaction evidence="12">
        <text>L-seryl-[protein] + ATP = O-phospho-L-seryl-[protein] + ADP + H(+)</text>
        <dbReference type="Rhea" id="RHEA:17989"/>
        <dbReference type="Rhea" id="RHEA-COMP:9863"/>
        <dbReference type="Rhea" id="RHEA-COMP:11604"/>
        <dbReference type="ChEBI" id="CHEBI:15378"/>
        <dbReference type="ChEBI" id="CHEBI:29999"/>
        <dbReference type="ChEBI" id="CHEBI:30616"/>
        <dbReference type="ChEBI" id="CHEBI:83421"/>
        <dbReference type="ChEBI" id="CHEBI:456216"/>
        <dbReference type="EC" id="2.7.11.1"/>
    </reaction>
</comment>
<dbReference type="GO" id="GO:0046872">
    <property type="term" value="F:metal ion binding"/>
    <property type="evidence" value="ECO:0007669"/>
    <property type="project" value="UniProtKB-KW"/>
</dbReference>
<organism evidence="17 18">
    <name type="scientific">Tortispora caseinolytica NRRL Y-17796</name>
    <dbReference type="NCBI Taxonomy" id="767744"/>
    <lineage>
        <taxon>Eukaryota</taxon>
        <taxon>Fungi</taxon>
        <taxon>Dikarya</taxon>
        <taxon>Ascomycota</taxon>
        <taxon>Saccharomycotina</taxon>
        <taxon>Trigonopsidomycetes</taxon>
        <taxon>Trigonopsidales</taxon>
        <taxon>Trigonopsidaceae</taxon>
        <taxon>Tortispora</taxon>
    </lineage>
</organism>
<evidence type="ECO:0000256" key="9">
    <source>
        <dbReference type="ARBA" id="ARBA00022840"/>
    </source>
</evidence>
<name>A0A1E4TDY9_9ASCO</name>
<keyword evidence="8" id="KW-0418">Kinase</keyword>
<sequence length="400" mass="45653">MKLDTRALRYLNDDDFRVLTAVEMGSKNHEVVPTKLILQIAGKRASQRAISDIAKPGLISKMRNAKYDGYRLTYAGYDYLALNAFIKRKTISAIGAQIGIGKESDIYLVGDPDGQSRVLKLHRLGRISFRTVKNNRDYLKSRKSASWMYLSRLAAEKEYTFMKALYDAGFHVPKPYDYSRHAVIMSLVDGYPMRQLQAHGDPAGLYAAMMDFIVKLACHGLIHCDFNEFNIMIRNGIDENDIPPEDQFIVIDFPQCVSINHPDAERYFDRDVTSIRRFFQSRLGFHSESYPRFTKDVVRKDDIDVRVEASGYSKKSVKEFEQAIASLREKTDADYEQEASYESENNDFSDSDNDDYDESDNGESENDEFENDKSENDKSANDESDAESTAFNESISNVIS</sequence>
<dbReference type="InterPro" id="IPR011009">
    <property type="entry name" value="Kinase-like_dom_sf"/>
</dbReference>
<dbReference type="InterPro" id="IPR036388">
    <property type="entry name" value="WH-like_DNA-bd_sf"/>
</dbReference>
<evidence type="ECO:0000259" key="16">
    <source>
        <dbReference type="SMART" id="SM00090"/>
    </source>
</evidence>
<proteinExistence type="inferred from homology"/>
<dbReference type="InterPro" id="IPR030484">
    <property type="entry name" value="Rio2"/>
</dbReference>
<evidence type="ECO:0000256" key="15">
    <source>
        <dbReference type="SAM" id="MobiDB-lite"/>
    </source>
</evidence>
<evidence type="ECO:0000313" key="18">
    <source>
        <dbReference type="Proteomes" id="UP000095023"/>
    </source>
</evidence>
<evidence type="ECO:0000256" key="13">
    <source>
        <dbReference type="ARBA" id="ARBA00068353"/>
    </source>
</evidence>
<evidence type="ECO:0000256" key="6">
    <source>
        <dbReference type="ARBA" id="ARBA00022723"/>
    </source>
</evidence>
<dbReference type="Gene3D" id="3.30.200.20">
    <property type="entry name" value="Phosphorylase Kinase, domain 1"/>
    <property type="match status" value="1"/>
</dbReference>
<accession>A0A1E4TDY9</accession>
<dbReference type="Pfam" id="PF01163">
    <property type="entry name" value="RIO1"/>
    <property type="match status" value="1"/>
</dbReference>
<protein>
    <recommendedName>
        <fullName evidence="13">Serine/threonine-protein kinase RIO2</fullName>
        <ecNumber evidence="3">2.7.11.1</ecNumber>
    </recommendedName>
    <alternativeName>
        <fullName evidence="14">Serine/threonine-protein kinase rio2</fullName>
    </alternativeName>
</protein>
<reference evidence="18" key="1">
    <citation type="submission" date="2016-02" db="EMBL/GenBank/DDBJ databases">
        <title>Comparative genomics of biotechnologically important yeasts.</title>
        <authorList>
            <consortium name="DOE Joint Genome Institute"/>
            <person name="Riley R."/>
            <person name="Haridas S."/>
            <person name="Wolfe K.H."/>
            <person name="Lopes M.R."/>
            <person name="Hittinger C.T."/>
            <person name="Goker M."/>
            <person name="Salamov A."/>
            <person name="Wisecaver J."/>
            <person name="Long T.M."/>
            <person name="Aerts A.L."/>
            <person name="Barry K."/>
            <person name="Choi C."/>
            <person name="Clum A."/>
            <person name="Coughlan A.Y."/>
            <person name="Deshpande S."/>
            <person name="Douglass A.P."/>
            <person name="Hanson S.J."/>
            <person name="Klenk H.-P."/>
            <person name="Labutti K."/>
            <person name="Lapidus A."/>
            <person name="Lindquist E."/>
            <person name="Lipzen A."/>
            <person name="Meier-Kolthoff J.P."/>
            <person name="Ohm R.A."/>
            <person name="Otillar R.P."/>
            <person name="Pangilinan J."/>
            <person name="Peng Y."/>
            <person name="Rokas A."/>
            <person name="Rosa C.A."/>
            <person name="Scheuner C."/>
            <person name="Sibirny A.A."/>
            <person name="Slot J.C."/>
            <person name="Stielow J.B."/>
            <person name="Sun H."/>
            <person name="Kurtzman C.P."/>
            <person name="Blackwell M."/>
            <person name="Jeffries T.W."/>
            <person name="Grigoriev I.V."/>
        </authorList>
    </citation>
    <scope>NUCLEOTIDE SEQUENCE [LARGE SCALE GENOMIC DNA]</scope>
    <source>
        <strain evidence="18">NRRL Y-17796</strain>
    </source>
</reference>
<keyword evidence="9" id="KW-0067">ATP-binding</keyword>
<evidence type="ECO:0000256" key="12">
    <source>
        <dbReference type="ARBA" id="ARBA00048679"/>
    </source>
</evidence>
<dbReference type="GO" id="GO:0030688">
    <property type="term" value="C:preribosome, small subunit precursor"/>
    <property type="evidence" value="ECO:0007669"/>
    <property type="project" value="TreeGrafter"/>
</dbReference>
<evidence type="ECO:0000256" key="8">
    <source>
        <dbReference type="ARBA" id="ARBA00022777"/>
    </source>
</evidence>
<dbReference type="Pfam" id="PF09202">
    <property type="entry name" value="Rio2_N"/>
    <property type="match status" value="1"/>
</dbReference>
<gene>
    <name evidence="17" type="ORF">CANCADRAFT_98252</name>
</gene>
<dbReference type="Proteomes" id="UP000095023">
    <property type="component" value="Unassembled WGS sequence"/>
</dbReference>
<dbReference type="InterPro" id="IPR000687">
    <property type="entry name" value="RIO_kinase"/>
</dbReference>
<dbReference type="Gene3D" id="1.10.510.10">
    <property type="entry name" value="Transferase(Phosphotransferase) domain 1"/>
    <property type="match status" value="1"/>
</dbReference>
<evidence type="ECO:0000256" key="5">
    <source>
        <dbReference type="ARBA" id="ARBA00022679"/>
    </source>
</evidence>
<evidence type="ECO:0000256" key="10">
    <source>
        <dbReference type="ARBA" id="ARBA00022842"/>
    </source>
</evidence>
<dbReference type="OrthoDB" id="10258631at2759"/>
<feature type="region of interest" description="Disordered" evidence="15">
    <location>
        <begin position="329"/>
        <end position="400"/>
    </location>
</feature>
<dbReference type="SUPFAM" id="SSF56112">
    <property type="entry name" value="Protein kinase-like (PK-like)"/>
    <property type="match status" value="1"/>
</dbReference>